<organism evidence="1">
    <name type="scientific">Rhizophora mucronata</name>
    <name type="common">Asiatic mangrove</name>
    <dbReference type="NCBI Taxonomy" id="61149"/>
    <lineage>
        <taxon>Eukaryota</taxon>
        <taxon>Viridiplantae</taxon>
        <taxon>Streptophyta</taxon>
        <taxon>Embryophyta</taxon>
        <taxon>Tracheophyta</taxon>
        <taxon>Spermatophyta</taxon>
        <taxon>Magnoliopsida</taxon>
        <taxon>eudicotyledons</taxon>
        <taxon>Gunneridae</taxon>
        <taxon>Pentapetalae</taxon>
        <taxon>rosids</taxon>
        <taxon>fabids</taxon>
        <taxon>Malpighiales</taxon>
        <taxon>Rhizophoraceae</taxon>
        <taxon>Rhizophora</taxon>
    </lineage>
</organism>
<reference evidence="1" key="1">
    <citation type="submission" date="2018-02" db="EMBL/GenBank/DDBJ databases">
        <title>Rhizophora mucronata_Transcriptome.</title>
        <authorList>
            <person name="Meera S.P."/>
            <person name="Sreeshan A."/>
            <person name="Augustine A."/>
        </authorList>
    </citation>
    <scope>NUCLEOTIDE SEQUENCE</scope>
    <source>
        <tissue evidence="1">Leaf</tissue>
    </source>
</reference>
<accession>A0A2P2KDF0</accession>
<sequence>MAAVENIARSFRRVSFGQSLGAGACRSYYEIGNHLKPYKFCFCIRQLVQLSDCLRYSVS</sequence>
<dbReference type="AlphaFoldDB" id="A0A2P2KDF0"/>
<dbReference type="EMBL" id="GGEC01023253">
    <property type="protein sequence ID" value="MBX03737.1"/>
    <property type="molecule type" value="Transcribed_RNA"/>
</dbReference>
<protein>
    <submittedName>
        <fullName evidence="1">Uncharacterized protein</fullName>
    </submittedName>
</protein>
<name>A0A2P2KDF0_RHIMU</name>
<evidence type="ECO:0000313" key="1">
    <source>
        <dbReference type="EMBL" id="MBX03737.1"/>
    </source>
</evidence>
<proteinExistence type="predicted"/>